<evidence type="ECO:0000256" key="1">
    <source>
        <dbReference type="ARBA" id="ARBA00001966"/>
    </source>
</evidence>
<protein>
    <recommendedName>
        <fullName evidence="9">Phosphomethylpyrimidine synthase</fullName>
        <ecNumber evidence="9">4.1.99.17</ecNumber>
    </recommendedName>
</protein>
<keyword evidence="2" id="KW-0004">4Fe-4S</keyword>
<dbReference type="PANTHER" id="PTHR30557:SF1">
    <property type="entry name" value="PHOSPHOMETHYLPYRIMIDINE SYNTHASE, CHLOROPLASTIC"/>
    <property type="match status" value="1"/>
</dbReference>
<dbReference type="InterPro" id="IPR002817">
    <property type="entry name" value="ThiC/BzaA/B"/>
</dbReference>
<dbReference type="GO" id="GO:0046872">
    <property type="term" value="F:metal ion binding"/>
    <property type="evidence" value="ECO:0007669"/>
    <property type="project" value="UniProtKB-KW"/>
</dbReference>
<dbReference type="InterPro" id="IPR038521">
    <property type="entry name" value="ThiC/Bza_core_dom"/>
</dbReference>
<evidence type="ECO:0000256" key="6">
    <source>
        <dbReference type="ARBA" id="ARBA00023004"/>
    </source>
</evidence>
<dbReference type="Gene3D" id="6.10.250.620">
    <property type="match status" value="1"/>
</dbReference>
<evidence type="ECO:0000256" key="4">
    <source>
        <dbReference type="ARBA" id="ARBA00022723"/>
    </source>
</evidence>
<keyword evidence="11" id="KW-1185">Reference proteome</keyword>
<dbReference type="GO" id="GO:0009228">
    <property type="term" value="P:thiamine biosynthetic process"/>
    <property type="evidence" value="ECO:0007669"/>
    <property type="project" value="UniProtKB-UniRule"/>
</dbReference>
<reference evidence="10" key="1">
    <citation type="journal article" date="2020" name="Appl. Environ. Microbiol.">
        <title>Medium-Chain Fatty Acid Synthesis by 'Candidatus Weimeria bifida' gen. nov., sp. nov., and 'Candidatus Pseudoramibacter fermentans' sp. nov.</title>
        <authorList>
            <person name="Scarborough M.J."/>
            <person name="Myers K.S."/>
            <person name="Donohue T.J."/>
            <person name="Noguera D.R."/>
        </authorList>
    </citation>
    <scope>NUCLEOTIDE SEQUENCE</scope>
    <source>
        <strain evidence="10">EUB1.1</strain>
    </source>
</reference>
<keyword evidence="4" id="KW-0479">Metal-binding</keyword>
<evidence type="ECO:0000256" key="9">
    <source>
        <dbReference type="NCBIfam" id="TIGR00190"/>
    </source>
</evidence>
<keyword evidence="5" id="KW-0862">Zinc</keyword>
<organism evidence="10 11">
    <name type="scientific">Candidatus Pseudoramibacter fermentans</name>
    <dbReference type="NCBI Taxonomy" id="2594427"/>
    <lineage>
        <taxon>Bacteria</taxon>
        <taxon>Bacillati</taxon>
        <taxon>Bacillota</taxon>
        <taxon>Clostridia</taxon>
        <taxon>Eubacteriales</taxon>
        <taxon>Eubacteriaceae</taxon>
        <taxon>Pseudoramibacter</taxon>
    </lineage>
</organism>
<sequence>MTILEAARAGQITDAMRICAEREDVDAEFIRQGIVDGSIVVLDSSRDNIRPVAVGKGLKTKVSASVGMYEEKDTIDGEMEKIQAAVKAGTDTIMDLSVRGPIEEMREKVLSTVDRPVGTLPMYETLAKAAAEHGTAMDMTEDDIFDMIEHQAAQGVSFLAMHPATTLEVVRHAKEEHRIDPLVSYGGSHLIGWMLYHKKENPMYTQFDRVIDICHKYDTVLSFADGMRPGCVDDSLDAPQVEELVLIGTLARRAREAGVQVMVKGPGHVALDEIQTTVQLEKKLCHGAPYFIFGMLPTDTGAGMDHITSAIGGAIAAYYGADFLCYVTPAEHIGMPSKDDVYQGVIASRIAGHAADVAKGLPSAIQWDKEMSEARVKMNFPAQFKLAIDPETAERMWRERSDDFSSECTMCGKFCAARIVEKVLNGQEAPTRTEEVIK</sequence>
<evidence type="ECO:0000256" key="5">
    <source>
        <dbReference type="ARBA" id="ARBA00022833"/>
    </source>
</evidence>
<dbReference type="Proteomes" id="UP000473648">
    <property type="component" value="Unassembled WGS sequence"/>
</dbReference>
<evidence type="ECO:0000256" key="2">
    <source>
        <dbReference type="ARBA" id="ARBA00022485"/>
    </source>
</evidence>
<name>A0A6L5GSS1_9FIRM</name>
<gene>
    <name evidence="10" type="primary">thiC</name>
    <name evidence="10" type="ORF">FRC53_07810</name>
</gene>
<dbReference type="GO" id="GO:0005829">
    <property type="term" value="C:cytosol"/>
    <property type="evidence" value="ECO:0007669"/>
    <property type="project" value="TreeGrafter"/>
</dbReference>
<dbReference type="NCBIfam" id="TIGR00190">
    <property type="entry name" value="thiC"/>
    <property type="match status" value="1"/>
</dbReference>
<dbReference type="NCBIfam" id="NF009895">
    <property type="entry name" value="PRK13352.1"/>
    <property type="match status" value="1"/>
</dbReference>
<dbReference type="SFLD" id="SFLDF00407">
    <property type="entry name" value="phosphomethylpyrimidine_syntha"/>
    <property type="match status" value="1"/>
</dbReference>
<dbReference type="AlphaFoldDB" id="A0A6L5GSS1"/>
<evidence type="ECO:0000256" key="8">
    <source>
        <dbReference type="ARBA" id="ARBA00023239"/>
    </source>
</evidence>
<comment type="cofactor">
    <cofactor evidence="1">
        <name>[4Fe-4S] cluster</name>
        <dbReference type="ChEBI" id="CHEBI:49883"/>
    </cofactor>
</comment>
<dbReference type="PANTHER" id="PTHR30557">
    <property type="entry name" value="THIAMINE BIOSYNTHESIS PROTEIN THIC"/>
    <property type="match status" value="1"/>
</dbReference>
<comment type="caution">
    <text evidence="10">The sequence shown here is derived from an EMBL/GenBank/DDBJ whole genome shotgun (WGS) entry which is preliminary data.</text>
</comment>
<keyword evidence="6" id="KW-0408">Iron</keyword>
<evidence type="ECO:0000313" key="10">
    <source>
        <dbReference type="EMBL" id="MQM73297.1"/>
    </source>
</evidence>
<dbReference type="SFLD" id="SFLDG01114">
    <property type="entry name" value="phosphomethylpyrimidine_syntha"/>
    <property type="match status" value="1"/>
</dbReference>
<dbReference type="EC" id="4.1.99.17" evidence="9"/>
<evidence type="ECO:0000256" key="3">
    <source>
        <dbReference type="ARBA" id="ARBA00022691"/>
    </source>
</evidence>
<keyword evidence="7" id="KW-0411">Iron-sulfur</keyword>
<dbReference type="GO" id="GO:0070284">
    <property type="term" value="F:phosphomethylpyrimidine synthase activity"/>
    <property type="evidence" value="ECO:0007669"/>
    <property type="project" value="UniProtKB-EC"/>
</dbReference>
<accession>A0A6L5GSS1</accession>
<dbReference type="Pfam" id="PF01964">
    <property type="entry name" value="ThiC_Rad_SAM"/>
    <property type="match status" value="1"/>
</dbReference>
<dbReference type="SFLD" id="SFLDS00113">
    <property type="entry name" value="Radical_SAM_Phosphomethylpyrim"/>
    <property type="match status" value="1"/>
</dbReference>
<dbReference type="EMBL" id="VOGB01000005">
    <property type="protein sequence ID" value="MQM73297.1"/>
    <property type="molecule type" value="Genomic_DNA"/>
</dbReference>
<evidence type="ECO:0000256" key="7">
    <source>
        <dbReference type="ARBA" id="ARBA00023014"/>
    </source>
</evidence>
<evidence type="ECO:0000313" key="11">
    <source>
        <dbReference type="Proteomes" id="UP000473648"/>
    </source>
</evidence>
<keyword evidence="8" id="KW-0456">Lyase</keyword>
<proteinExistence type="predicted"/>
<dbReference type="Gene3D" id="3.20.20.540">
    <property type="entry name" value="Radical SAM ThiC family, central domain"/>
    <property type="match status" value="1"/>
</dbReference>
<keyword evidence="3" id="KW-0949">S-adenosyl-L-methionine</keyword>
<dbReference type="GO" id="GO:0051539">
    <property type="term" value="F:4 iron, 4 sulfur cluster binding"/>
    <property type="evidence" value="ECO:0007669"/>
    <property type="project" value="UniProtKB-KW"/>
</dbReference>